<name>A0A3N6QMS1_9CYAN</name>
<proteinExistence type="predicted"/>
<gene>
    <name evidence="1" type="ORF">D5R40_33855</name>
</gene>
<dbReference type="EMBL" id="RCBY01000548">
    <property type="protein sequence ID" value="RQH16680.1"/>
    <property type="molecule type" value="Genomic_DNA"/>
</dbReference>
<keyword evidence="2" id="KW-1185">Reference proteome</keyword>
<sequence length="24" mass="2822">MSSGIYLLRFRNKKGTLTRKILLL</sequence>
<evidence type="ECO:0000313" key="1">
    <source>
        <dbReference type="EMBL" id="RQH16680.1"/>
    </source>
</evidence>
<evidence type="ECO:0000313" key="2">
    <source>
        <dbReference type="Proteomes" id="UP000269154"/>
    </source>
</evidence>
<dbReference type="Proteomes" id="UP000269154">
    <property type="component" value="Unassembled WGS sequence"/>
</dbReference>
<dbReference type="AlphaFoldDB" id="A0A3N6QMS1"/>
<reference evidence="1 2" key="1">
    <citation type="journal article" date="2018" name="ACS Chem. Biol.">
        <title>Ketoreductase domain dysfunction expands chemodiversity: malyngamide biosynthesis in the cyanobacterium Okeania hirsuta.</title>
        <authorList>
            <person name="Moss N.A."/>
            <person name="Leao T."/>
            <person name="Rankin M."/>
            <person name="McCullough T.M."/>
            <person name="Qu P."/>
            <person name="Korobeynikov A."/>
            <person name="Smith J.L."/>
            <person name="Gerwick L."/>
            <person name="Gerwick W.H."/>
        </authorList>
    </citation>
    <scope>NUCLEOTIDE SEQUENCE [LARGE SCALE GENOMIC DNA]</scope>
    <source>
        <strain evidence="1 2">PAB10Feb10-1</strain>
    </source>
</reference>
<dbReference type="RefSeq" id="WP_124155869.1">
    <property type="nucleotide sequence ID" value="NZ_CAWOLW010000499.1"/>
</dbReference>
<comment type="caution">
    <text evidence="1">The sequence shown here is derived from an EMBL/GenBank/DDBJ whole genome shotgun (WGS) entry which is preliminary data.</text>
</comment>
<accession>A0A3N6QMS1</accession>
<organism evidence="1 2">
    <name type="scientific">Okeania hirsuta</name>
    <dbReference type="NCBI Taxonomy" id="1458930"/>
    <lineage>
        <taxon>Bacteria</taxon>
        <taxon>Bacillati</taxon>
        <taxon>Cyanobacteriota</taxon>
        <taxon>Cyanophyceae</taxon>
        <taxon>Oscillatoriophycideae</taxon>
        <taxon>Oscillatoriales</taxon>
        <taxon>Microcoleaceae</taxon>
        <taxon>Okeania</taxon>
    </lineage>
</organism>
<protein>
    <submittedName>
        <fullName evidence="1">Uncharacterized protein</fullName>
    </submittedName>
</protein>